<feature type="domain" description="GGDEF" evidence="2">
    <location>
        <begin position="205"/>
        <end position="334"/>
    </location>
</feature>
<feature type="transmembrane region" description="Helical" evidence="1">
    <location>
        <begin position="12"/>
        <end position="31"/>
    </location>
</feature>
<dbReference type="NCBIfam" id="TIGR00254">
    <property type="entry name" value="GGDEF"/>
    <property type="match status" value="1"/>
</dbReference>
<keyword evidence="1" id="KW-0472">Membrane</keyword>
<evidence type="ECO:0000313" key="3">
    <source>
        <dbReference type="EMBL" id="SMB80234.1"/>
    </source>
</evidence>
<dbReference type="GO" id="GO:0043709">
    <property type="term" value="P:cell adhesion involved in single-species biofilm formation"/>
    <property type="evidence" value="ECO:0007669"/>
    <property type="project" value="TreeGrafter"/>
</dbReference>
<evidence type="ECO:0000313" key="4">
    <source>
        <dbReference type="Proteomes" id="UP000192582"/>
    </source>
</evidence>
<dbReference type="AlphaFoldDB" id="A0A1W1UHJ7"/>
<dbReference type="CDD" id="cd01949">
    <property type="entry name" value="GGDEF"/>
    <property type="match status" value="1"/>
</dbReference>
<dbReference type="PANTHER" id="PTHR45138:SF9">
    <property type="entry name" value="DIGUANYLATE CYCLASE DGCM-RELATED"/>
    <property type="match status" value="1"/>
</dbReference>
<evidence type="ECO:0000256" key="1">
    <source>
        <dbReference type="SAM" id="Phobius"/>
    </source>
</evidence>
<feature type="transmembrane region" description="Helical" evidence="1">
    <location>
        <begin position="134"/>
        <end position="155"/>
    </location>
</feature>
<dbReference type="InterPro" id="IPR029787">
    <property type="entry name" value="Nucleotide_cyclase"/>
</dbReference>
<dbReference type="Pfam" id="PF00990">
    <property type="entry name" value="GGDEF"/>
    <property type="match status" value="1"/>
</dbReference>
<dbReference type="PANTHER" id="PTHR45138">
    <property type="entry name" value="REGULATORY COMPONENTS OF SENSORY TRANSDUCTION SYSTEM"/>
    <property type="match status" value="1"/>
</dbReference>
<dbReference type="STRING" id="695939.SAMN00790413_05454"/>
<feature type="transmembrane region" description="Helical" evidence="1">
    <location>
        <begin position="67"/>
        <end position="84"/>
    </location>
</feature>
<protein>
    <submittedName>
        <fullName evidence="3">Diguanylate cyclase (GGDEF) domain-containing protein</fullName>
    </submittedName>
</protein>
<feature type="transmembrane region" description="Helical" evidence="1">
    <location>
        <begin position="90"/>
        <end position="107"/>
    </location>
</feature>
<dbReference type="PROSITE" id="PS50887">
    <property type="entry name" value="GGDEF"/>
    <property type="match status" value="1"/>
</dbReference>
<dbReference type="SMART" id="SM00267">
    <property type="entry name" value="GGDEF"/>
    <property type="match status" value="1"/>
</dbReference>
<dbReference type="Gene3D" id="3.30.70.270">
    <property type="match status" value="1"/>
</dbReference>
<reference evidence="3 4" key="1">
    <citation type="submission" date="2017-04" db="EMBL/GenBank/DDBJ databases">
        <authorList>
            <person name="Afonso C.L."/>
            <person name="Miller P.J."/>
            <person name="Scott M.A."/>
            <person name="Spackman E."/>
            <person name="Goraichik I."/>
            <person name="Dimitrov K.M."/>
            <person name="Suarez D.L."/>
            <person name="Swayne D.E."/>
        </authorList>
    </citation>
    <scope>NUCLEOTIDE SEQUENCE [LARGE SCALE GENOMIC DNA]</scope>
    <source>
        <strain evidence="3 4">KR-140</strain>
    </source>
</reference>
<keyword evidence="1" id="KW-0812">Transmembrane</keyword>
<sequence length="340" mass="35668">MHEPGGAEARRRGGVALVAGALCLGLCGVLASGHGDLGSAVLAVVCALTAALLRFTRVPLGWVDRGLLLAFGTGLGVALFRTPPAPTSTSLLPLALLALGSAAFAVLRVGEALRYAALLFGLFALASWQDGPGVLPHLIAVGLTLALVGAASGYIGRFSAERAEAALMRGLARTDALTGADNRPELYAHLRRALAGGGPGWGQERNFAVVLLDLDYFEQVNTRYGHAVGDALLVAVARSLRQEVRAGDRVARWDGDAFLALLPGVDERGAKAEAYRLWLAVRRLREPGLPQVTASLGVALSTDAHTLEDLLQLANERLYVAKASGRDRVSLPEKPLPLFP</sequence>
<dbReference type="Proteomes" id="UP000192582">
    <property type="component" value="Unassembled WGS sequence"/>
</dbReference>
<dbReference type="InterPro" id="IPR000160">
    <property type="entry name" value="GGDEF_dom"/>
</dbReference>
<dbReference type="GO" id="GO:1902201">
    <property type="term" value="P:negative regulation of bacterial-type flagellum-dependent cell motility"/>
    <property type="evidence" value="ECO:0007669"/>
    <property type="project" value="TreeGrafter"/>
</dbReference>
<dbReference type="EMBL" id="FWWU01000004">
    <property type="protein sequence ID" value="SMB80234.1"/>
    <property type="molecule type" value="Genomic_DNA"/>
</dbReference>
<dbReference type="GO" id="GO:0052621">
    <property type="term" value="F:diguanylate cyclase activity"/>
    <property type="evidence" value="ECO:0007669"/>
    <property type="project" value="TreeGrafter"/>
</dbReference>
<evidence type="ECO:0000259" key="2">
    <source>
        <dbReference type="PROSITE" id="PS50887"/>
    </source>
</evidence>
<dbReference type="InterPro" id="IPR050469">
    <property type="entry name" value="Diguanylate_Cyclase"/>
</dbReference>
<accession>A0A1W1UHJ7</accession>
<dbReference type="InterPro" id="IPR043128">
    <property type="entry name" value="Rev_trsase/Diguanyl_cyclase"/>
</dbReference>
<keyword evidence="4" id="KW-1185">Reference proteome</keyword>
<organism evidence="3 4">
    <name type="scientific">Deinococcus hopiensis KR-140</name>
    <dbReference type="NCBI Taxonomy" id="695939"/>
    <lineage>
        <taxon>Bacteria</taxon>
        <taxon>Thermotogati</taxon>
        <taxon>Deinococcota</taxon>
        <taxon>Deinococci</taxon>
        <taxon>Deinococcales</taxon>
        <taxon>Deinococcaceae</taxon>
        <taxon>Deinococcus</taxon>
    </lineage>
</organism>
<dbReference type="RefSeq" id="WP_084045672.1">
    <property type="nucleotide sequence ID" value="NZ_FWWU01000004.1"/>
</dbReference>
<gene>
    <name evidence="3" type="ORF">SAMN00790413_05454</name>
</gene>
<dbReference type="OrthoDB" id="23692at2"/>
<feature type="transmembrane region" description="Helical" evidence="1">
    <location>
        <begin position="37"/>
        <end position="55"/>
    </location>
</feature>
<dbReference type="GO" id="GO:0005886">
    <property type="term" value="C:plasma membrane"/>
    <property type="evidence" value="ECO:0007669"/>
    <property type="project" value="TreeGrafter"/>
</dbReference>
<name>A0A1W1UHJ7_9DEIO</name>
<dbReference type="SUPFAM" id="SSF55073">
    <property type="entry name" value="Nucleotide cyclase"/>
    <property type="match status" value="1"/>
</dbReference>
<keyword evidence="1" id="KW-1133">Transmembrane helix</keyword>
<proteinExistence type="predicted"/>
<feature type="transmembrane region" description="Helical" evidence="1">
    <location>
        <begin position="112"/>
        <end position="128"/>
    </location>
</feature>